<dbReference type="AlphaFoldDB" id="A0A2X0QSB5"/>
<feature type="transmembrane region" description="Helical" evidence="1">
    <location>
        <begin position="12"/>
        <end position="32"/>
    </location>
</feature>
<reference evidence="4" key="1">
    <citation type="submission" date="2018-05" db="EMBL/GenBank/DDBJ databases">
        <authorList>
            <person name="Lanie J.A."/>
            <person name="Ng W.-L."/>
            <person name="Kazmierczak K.M."/>
            <person name="Andrzejewski T.M."/>
            <person name="Davidsen T.M."/>
            <person name="Wayne K.J."/>
            <person name="Tettelin H."/>
            <person name="Glass J.I."/>
            <person name="Rusch D."/>
            <person name="Podicherti R."/>
            <person name="Tsui H.-C.T."/>
            <person name="Winkler M.E."/>
        </authorList>
    </citation>
    <scope>NUCLEOTIDE SEQUENCE</scope>
    <source>
        <strain evidence="4">KNB</strain>
    </source>
</reference>
<proteinExistence type="predicted"/>
<evidence type="ECO:0000259" key="2">
    <source>
        <dbReference type="Pfam" id="PF09822"/>
    </source>
</evidence>
<name>A0A2X0QSB5_9PROT</name>
<dbReference type="InterPro" id="IPR019196">
    <property type="entry name" value="ABC_transp_unknown"/>
</dbReference>
<dbReference type="Pfam" id="PF23357">
    <property type="entry name" value="DUF7088"/>
    <property type="match status" value="1"/>
</dbReference>
<sequence length="453" mass="50897">MASKFLMQHPQFKLLIINLAFTAWLLAVAILLQQLATDHPVQWDMTQNGNNSLSDSTVNVLAQMPGKIKLTMFINENQGDMQQAARDFVATYQRYKPDIRLIFIDPEKQPEQARKANIRLNGEMLVDYGGRRERLSQLNEQAFTGLLLRMMRTRNQLVRYLDTHGEPSLEGNREHDLGKFGRQLRQNGFRLEGLNLAQASKIPIDTSILILTQPQIDLLPGEIEKLLHYVAGGGNLLWLVDFGPLHGLERMAENLDILLTPGIVIDPAAEEMNLPATWALGANYPPHVITQNFNLTTTFPLARSIDWEESDAWHRIPLAEVAPRGWLSHNIPEDKPYFNSTQDVPGPITIALTLQRNINDREQRIAIVGSSLFLANAYSGNGGNLDLGVGMVNWLGHEEIFISPRLRPVKDDTVTLSKTDLGILNGSLLVALPMLLISVGAVLWWRNLRHAQK</sequence>
<evidence type="ECO:0000313" key="4">
    <source>
        <dbReference type="EMBL" id="SPS04953.1"/>
    </source>
</evidence>
<feature type="domain" description="DUF7088" evidence="3">
    <location>
        <begin position="48"/>
        <end position="123"/>
    </location>
</feature>
<dbReference type="EMBL" id="LS423452">
    <property type="protein sequence ID" value="SPS04953.1"/>
    <property type="molecule type" value="Genomic_DNA"/>
</dbReference>
<feature type="transmembrane region" description="Helical" evidence="1">
    <location>
        <begin position="423"/>
        <end position="445"/>
    </location>
</feature>
<evidence type="ECO:0000259" key="3">
    <source>
        <dbReference type="Pfam" id="PF23357"/>
    </source>
</evidence>
<dbReference type="Pfam" id="PF09822">
    <property type="entry name" value="ABC_transp_aux"/>
    <property type="match status" value="1"/>
</dbReference>
<dbReference type="SUPFAM" id="SSF52317">
    <property type="entry name" value="Class I glutamine amidotransferase-like"/>
    <property type="match status" value="1"/>
</dbReference>
<dbReference type="InterPro" id="IPR029062">
    <property type="entry name" value="Class_I_gatase-like"/>
</dbReference>
<gene>
    <name evidence="4" type="ORF">NITFAB_0542</name>
</gene>
<organism evidence="4">
    <name type="scientific">Candidatus Nitrotoga fabula</name>
    <dbReference type="NCBI Taxonomy" id="2182327"/>
    <lineage>
        <taxon>Bacteria</taxon>
        <taxon>Pseudomonadati</taxon>
        <taxon>Pseudomonadota</taxon>
        <taxon>Betaproteobacteria</taxon>
        <taxon>Nitrosomonadales</taxon>
        <taxon>Gallionellaceae</taxon>
        <taxon>Candidatus Nitrotoga</taxon>
    </lineage>
</organism>
<keyword evidence="1" id="KW-0812">Transmembrane</keyword>
<accession>A0A2X0QSB5</accession>
<dbReference type="InterPro" id="IPR055396">
    <property type="entry name" value="DUF7088"/>
</dbReference>
<protein>
    <submittedName>
        <fullName evidence="4">ABC-type uncharacterized transport system</fullName>
    </submittedName>
</protein>
<keyword evidence="1" id="KW-1133">Transmembrane helix</keyword>
<keyword evidence="1" id="KW-0472">Membrane</keyword>
<feature type="domain" description="ABC-type uncharacterised transport system" evidence="2">
    <location>
        <begin position="160"/>
        <end position="382"/>
    </location>
</feature>
<evidence type="ECO:0000256" key="1">
    <source>
        <dbReference type="SAM" id="Phobius"/>
    </source>
</evidence>